<reference evidence="1 2" key="1">
    <citation type="journal article" date="2020" name="Cell">
        <title>Large-Scale Comparative Analyses of Tick Genomes Elucidate Their Genetic Diversity and Vector Capacities.</title>
        <authorList>
            <consortium name="Tick Genome and Microbiome Consortium (TIGMIC)"/>
            <person name="Jia N."/>
            <person name="Wang J."/>
            <person name="Shi W."/>
            <person name="Du L."/>
            <person name="Sun Y."/>
            <person name="Zhan W."/>
            <person name="Jiang J.F."/>
            <person name="Wang Q."/>
            <person name="Zhang B."/>
            <person name="Ji P."/>
            <person name="Bell-Sakyi L."/>
            <person name="Cui X.M."/>
            <person name="Yuan T.T."/>
            <person name="Jiang B.G."/>
            <person name="Yang W.F."/>
            <person name="Lam T.T."/>
            <person name="Chang Q.C."/>
            <person name="Ding S.J."/>
            <person name="Wang X.J."/>
            <person name="Zhu J.G."/>
            <person name="Ruan X.D."/>
            <person name="Zhao L."/>
            <person name="Wei J.T."/>
            <person name="Ye R.Z."/>
            <person name="Que T.C."/>
            <person name="Du C.H."/>
            <person name="Zhou Y.H."/>
            <person name="Cheng J.X."/>
            <person name="Dai P.F."/>
            <person name="Guo W.B."/>
            <person name="Han X.H."/>
            <person name="Huang E.J."/>
            <person name="Li L.F."/>
            <person name="Wei W."/>
            <person name="Gao Y.C."/>
            <person name="Liu J.Z."/>
            <person name="Shao H.Z."/>
            <person name="Wang X."/>
            <person name="Wang C.C."/>
            <person name="Yang T.C."/>
            <person name="Huo Q.B."/>
            <person name="Li W."/>
            <person name="Chen H.Y."/>
            <person name="Chen S.E."/>
            <person name="Zhou L.G."/>
            <person name="Ni X.B."/>
            <person name="Tian J.H."/>
            <person name="Sheng Y."/>
            <person name="Liu T."/>
            <person name="Pan Y.S."/>
            <person name="Xia L.Y."/>
            <person name="Li J."/>
            <person name="Zhao F."/>
            <person name="Cao W.C."/>
        </authorList>
    </citation>
    <scope>NUCLEOTIDE SEQUENCE [LARGE SCALE GENOMIC DNA]</scope>
    <source>
        <strain evidence="1">Iper-2018</strain>
    </source>
</reference>
<evidence type="ECO:0000313" key="2">
    <source>
        <dbReference type="Proteomes" id="UP000805193"/>
    </source>
</evidence>
<accession>A0AC60QKF8</accession>
<protein>
    <submittedName>
        <fullName evidence="1">Uncharacterized protein</fullName>
    </submittedName>
</protein>
<dbReference type="Proteomes" id="UP000805193">
    <property type="component" value="Unassembled WGS sequence"/>
</dbReference>
<comment type="caution">
    <text evidence="1">The sequence shown here is derived from an EMBL/GenBank/DDBJ whole genome shotgun (WGS) entry which is preliminary data.</text>
</comment>
<sequence length="160" mass="16480">MKQDHLVRTIFYKFRKNGGSAGGGSHRSPASPLAALPLPDVEKGGLAAAPAAATASYEPVQTAKVIPILGAPPSHAPRLPRWATLRSDSTAGGDNKESQQADNVPPKPTVPSILPVKDPVAMAVPPRQPAPAATPNGAVSLRGFSKRPKSMGSKSMGPLN</sequence>
<organism evidence="1 2">
    <name type="scientific">Ixodes persulcatus</name>
    <name type="common">Taiga tick</name>
    <dbReference type="NCBI Taxonomy" id="34615"/>
    <lineage>
        <taxon>Eukaryota</taxon>
        <taxon>Metazoa</taxon>
        <taxon>Ecdysozoa</taxon>
        <taxon>Arthropoda</taxon>
        <taxon>Chelicerata</taxon>
        <taxon>Arachnida</taxon>
        <taxon>Acari</taxon>
        <taxon>Parasitiformes</taxon>
        <taxon>Ixodida</taxon>
        <taxon>Ixodoidea</taxon>
        <taxon>Ixodidae</taxon>
        <taxon>Ixodinae</taxon>
        <taxon>Ixodes</taxon>
    </lineage>
</organism>
<gene>
    <name evidence="1" type="ORF">HPB47_019428</name>
</gene>
<proteinExistence type="predicted"/>
<evidence type="ECO:0000313" key="1">
    <source>
        <dbReference type="EMBL" id="KAG0433992.1"/>
    </source>
</evidence>
<dbReference type="EMBL" id="JABSTQ010008853">
    <property type="protein sequence ID" value="KAG0433992.1"/>
    <property type="molecule type" value="Genomic_DNA"/>
</dbReference>
<keyword evidence="2" id="KW-1185">Reference proteome</keyword>
<name>A0AC60QKF8_IXOPE</name>